<dbReference type="AlphaFoldDB" id="A0A1M6HJ58"/>
<dbReference type="EMBL" id="FQZO01000003">
    <property type="protein sequence ID" value="SHJ22182.1"/>
    <property type="molecule type" value="Genomic_DNA"/>
</dbReference>
<feature type="transmembrane region" description="Helical" evidence="12">
    <location>
        <begin position="353"/>
        <end position="374"/>
    </location>
</feature>
<dbReference type="PANTHER" id="PTHR30175:SF3">
    <property type="entry name" value="PTS SYSTEM N-ACETYLMURAMIC ACID-SPECIFIC EIIBC COMPONENT"/>
    <property type="match status" value="1"/>
</dbReference>
<keyword evidence="6" id="KW-0598">Phosphotransferase system</keyword>
<name>A0A1M6HJ58_9CLOT</name>
<feature type="transmembrane region" description="Helical" evidence="12">
    <location>
        <begin position="212"/>
        <end position="227"/>
    </location>
</feature>
<keyword evidence="9 12" id="KW-1133">Transmembrane helix</keyword>
<feature type="domain" description="PTS EIIB type-1" evidence="13">
    <location>
        <begin position="8"/>
        <end position="91"/>
    </location>
</feature>
<evidence type="ECO:0000256" key="2">
    <source>
        <dbReference type="ARBA" id="ARBA00022448"/>
    </source>
</evidence>
<keyword evidence="4" id="KW-0762">Sugar transport</keyword>
<feature type="transmembrane region" description="Helical" evidence="12">
    <location>
        <begin position="187"/>
        <end position="206"/>
    </location>
</feature>
<evidence type="ECO:0000259" key="14">
    <source>
        <dbReference type="PROSITE" id="PS51103"/>
    </source>
</evidence>
<evidence type="ECO:0000256" key="8">
    <source>
        <dbReference type="ARBA" id="ARBA00022777"/>
    </source>
</evidence>
<evidence type="ECO:0000259" key="13">
    <source>
        <dbReference type="PROSITE" id="PS51098"/>
    </source>
</evidence>
<evidence type="ECO:0000313" key="16">
    <source>
        <dbReference type="Proteomes" id="UP000184080"/>
    </source>
</evidence>
<dbReference type="InterPro" id="IPR013013">
    <property type="entry name" value="PTS_EIIC_1"/>
</dbReference>
<dbReference type="PROSITE" id="PS51103">
    <property type="entry name" value="PTS_EIIC_TYPE_1"/>
    <property type="match status" value="1"/>
</dbReference>
<dbReference type="CDD" id="cd00212">
    <property type="entry name" value="PTS_IIB_glc"/>
    <property type="match status" value="1"/>
</dbReference>
<gene>
    <name evidence="15" type="ORF">SAMN05444401_2538</name>
</gene>
<evidence type="ECO:0000256" key="5">
    <source>
        <dbReference type="ARBA" id="ARBA00022679"/>
    </source>
</evidence>
<dbReference type="PANTHER" id="PTHR30175">
    <property type="entry name" value="PHOSPHOTRANSFERASE SYSTEM TRANSPORT PROTEIN"/>
    <property type="match status" value="1"/>
</dbReference>
<protein>
    <submittedName>
        <fullName evidence="15">PTS system IIB component, Glc family /PTS system IIC component, Glc family</fullName>
    </submittedName>
</protein>
<evidence type="ECO:0000256" key="12">
    <source>
        <dbReference type="SAM" id="Phobius"/>
    </source>
</evidence>
<dbReference type="GO" id="GO:0016301">
    <property type="term" value="F:kinase activity"/>
    <property type="evidence" value="ECO:0007669"/>
    <property type="project" value="UniProtKB-KW"/>
</dbReference>
<dbReference type="STRING" id="1121298.SAMN05444401_2538"/>
<evidence type="ECO:0000256" key="3">
    <source>
        <dbReference type="ARBA" id="ARBA00022475"/>
    </source>
</evidence>
<keyword evidence="3" id="KW-1003">Cell membrane</keyword>
<keyword evidence="7 12" id="KW-0812">Transmembrane</keyword>
<evidence type="ECO:0000256" key="7">
    <source>
        <dbReference type="ARBA" id="ARBA00022692"/>
    </source>
</evidence>
<keyword evidence="8" id="KW-0418">Kinase</keyword>
<feature type="transmembrane region" description="Helical" evidence="12">
    <location>
        <begin position="120"/>
        <end position="141"/>
    </location>
</feature>
<dbReference type="Pfam" id="PF00367">
    <property type="entry name" value="PTS_EIIB"/>
    <property type="match status" value="1"/>
</dbReference>
<dbReference type="SUPFAM" id="SSF55604">
    <property type="entry name" value="Glucose permease domain IIB"/>
    <property type="match status" value="1"/>
</dbReference>
<dbReference type="GO" id="GO:0090588">
    <property type="term" value="F:protein-phosphocysteine-N-acetylmuramate phosphotransferase system transporter activity"/>
    <property type="evidence" value="ECO:0007669"/>
    <property type="project" value="TreeGrafter"/>
</dbReference>
<dbReference type="Pfam" id="PF02378">
    <property type="entry name" value="PTS_EIIC"/>
    <property type="match status" value="1"/>
</dbReference>
<evidence type="ECO:0000256" key="10">
    <source>
        <dbReference type="ARBA" id="ARBA00023136"/>
    </source>
</evidence>
<dbReference type="InterPro" id="IPR036878">
    <property type="entry name" value="Glu_permease_IIB"/>
</dbReference>
<feature type="domain" description="PTS EIIC type-1" evidence="14">
    <location>
        <begin position="115"/>
        <end position="457"/>
    </location>
</feature>
<dbReference type="InterPro" id="IPR001996">
    <property type="entry name" value="PTS_IIB_1"/>
</dbReference>
<evidence type="ECO:0000256" key="1">
    <source>
        <dbReference type="ARBA" id="ARBA00004651"/>
    </source>
</evidence>
<evidence type="ECO:0000313" key="15">
    <source>
        <dbReference type="EMBL" id="SHJ22182.1"/>
    </source>
</evidence>
<evidence type="ECO:0000256" key="11">
    <source>
        <dbReference type="PROSITE-ProRule" id="PRU00421"/>
    </source>
</evidence>
<dbReference type="GO" id="GO:0005886">
    <property type="term" value="C:plasma membrane"/>
    <property type="evidence" value="ECO:0007669"/>
    <property type="project" value="UniProtKB-SubCell"/>
</dbReference>
<comment type="subcellular location">
    <subcellularLocation>
        <location evidence="1">Cell membrane</location>
        <topology evidence="1">Multi-pass membrane protein</topology>
    </subcellularLocation>
</comment>
<feature type="transmembrane region" description="Helical" evidence="12">
    <location>
        <begin position="321"/>
        <end position="341"/>
    </location>
</feature>
<dbReference type="OrthoDB" id="92465at2"/>
<organism evidence="15 16">
    <name type="scientific">Clostridium amylolyticum</name>
    <dbReference type="NCBI Taxonomy" id="1121298"/>
    <lineage>
        <taxon>Bacteria</taxon>
        <taxon>Bacillati</taxon>
        <taxon>Bacillota</taxon>
        <taxon>Clostridia</taxon>
        <taxon>Eubacteriales</taxon>
        <taxon>Clostridiaceae</taxon>
        <taxon>Clostridium</taxon>
    </lineage>
</organism>
<dbReference type="InterPro" id="IPR018113">
    <property type="entry name" value="PTrfase_EIIB_Cys"/>
</dbReference>
<reference evidence="15 16" key="1">
    <citation type="submission" date="2016-11" db="EMBL/GenBank/DDBJ databases">
        <authorList>
            <person name="Jaros S."/>
            <person name="Januszkiewicz K."/>
            <person name="Wedrychowicz H."/>
        </authorList>
    </citation>
    <scope>NUCLEOTIDE SEQUENCE [LARGE SCALE GENOMIC DNA]</scope>
    <source>
        <strain evidence="15 16">DSM 21864</strain>
    </source>
</reference>
<dbReference type="GO" id="GO:0009401">
    <property type="term" value="P:phosphoenolpyruvate-dependent sugar phosphotransferase system"/>
    <property type="evidence" value="ECO:0007669"/>
    <property type="project" value="UniProtKB-KW"/>
</dbReference>
<evidence type="ECO:0000256" key="6">
    <source>
        <dbReference type="ARBA" id="ARBA00022683"/>
    </source>
</evidence>
<feature type="transmembrane region" description="Helical" evidence="12">
    <location>
        <begin position="421"/>
        <end position="440"/>
    </location>
</feature>
<feature type="transmembrane region" description="Helical" evidence="12">
    <location>
        <begin position="239"/>
        <end position="260"/>
    </location>
</feature>
<evidence type="ECO:0000256" key="9">
    <source>
        <dbReference type="ARBA" id="ARBA00022989"/>
    </source>
</evidence>
<proteinExistence type="predicted"/>
<feature type="transmembrane region" description="Helical" evidence="12">
    <location>
        <begin position="153"/>
        <end position="175"/>
    </location>
</feature>
<dbReference type="RefSeq" id="WP_073007044.1">
    <property type="nucleotide sequence ID" value="NZ_FQZO01000003.1"/>
</dbReference>
<keyword evidence="5" id="KW-0808">Transferase</keyword>
<feature type="transmembrane region" description="Helical" evidence="12">
    <location>
        <begin position="380"/>
        <end position="409"/>
    </location>
</feature>
<dbReference type="InterPro" id="IPR050558">
    <property type="entry name" value="PTS_Sugar-Specific_Components"/>
</dbReference>
<dbReference type="Gene3D" id="3.30.1360.60">
    <property type="entry name" value="Glucose permease domain IIB"/>
    <property type="match status" value="1"/>
</dbReference>
<keyword evidence="16" id="KW-1185">Reference proteome</keyword>
<dbReference type="Proteomes" id="UP000184080">
    <property type="component" value="Unassembled WGS sequence"/>
</dbReference>
<sequence length="464" mass="49034">MDKKSIPTILAEEILEKVGGKENIAAVNYCMTRLRLTLRDEALADKKALKAINGVMGVVTQAGQLQIILGPGTVNKVAAEVGKKTSLRVGQIDEATVRKEELKKKNATPFKLFLKKLSNIFMPLIPAFVGCGIIYGFAKLFENMGLISGNTYNILYVIGKAVFLYMNIMVGMYTAREFGGSEALGGSIAGILSASALSKIVIGGVPLVPEEGGVFAVLLACMAGAYLEKKLRKVMHPVLDMLVTPTVVLLVIGFGALYIFHPLGRALSNSLTWAVTASIAKGKVLTGGIFSVSFLPLVMTGLHRALTPVEVSLLKQTNIDLLRPILAMAGAGQVGAGIAIYMKTKSKKIKTIVASSLPVAMLGVGEPLMFGVTLPLGKPFLTACLGSAFGGMYVAAMGVGSTGIGLSGLPLTLLIPGSKAVHYLIGTILAYAGGFLLTYFTKWEDYKDDVEEASEIENPATIQA</sequence>
<feature type="active site" description="Phosphocysteine intermediate; for EIIB activity" evidence="11">
    <location>
        <position position="30"/>
    </location>
</feature>
<keyword evidence="2" id="KW-0813">Transport</keyword>
<accession>A0A1M6HJ58</accession>
<evidence type="ECO:0000256" key="4">
    <source>
        <dbReference type="ARBA" id="ARBA00022597"/>
    </source>
</evidence>
<dbReference type="InterPro" id="IPR003352">
    <property type="entry name" value="PTS_EIIC"/>
</dbReference>
<dbReference type="FunFam" id="3.30.1360.60:FF:000001">
    <property type="entry name" value="PTS system glucose-specific IIBC component PtsG"/>
    <property type="match status" value="1"/>
</dbReference>
<dbReference type="GO" id="GO:0008982">
    <property type="term" value="F:protein-N(PI)-phosphohistidine-sugar phosphotransferase activity"/>
    <property type="evidence" value="ECO:0007669"/>
    <property type="project" value="InterPro"/>
</dbReference>
<dbReference type="PROSITE" id="PS01035">
    <property type="entry name" value="PTS_EIIB_TYPE_1_CYS"/>
    <property type="match status" value="1"/>
</dbReference>
<dbReference type="PROSITE" id="PS51098">
    <property type="entry name" value="PTS_EIIB_TYPE_1"/>
    <property type="match status" value="1"/>
</dbReference>
<keyword evidence="10 12" id="KW-0472">Membrane</keyword>